<comment type="subunit">
    <text evidence="2">Homodimer.</text>
</comment>
<feature type="domain" description="GHMP kinase C-terminal" evidence="4">
    <location>
        <begin position="207"/>
        <end position="291"/>
    </location>
</feature>
<comment type="pathway">
    <text evidence="2">Cofactor biosynthesis; 5,6,7,8-tetrahydromethanopterin biosynthesis.</text>
</comment>
<dbReference type="Gene3D" id="3.30.230.10">
    <property type="match status" value="1"/>
</dbReference>
<dbReference type="NCBIfam" id="TIGR00144">
    <property type="entry name" value="beta_RFAP_syn"/>
    <property type="match status" value="1"/>
</dbReference>
<keyword evidence="6" id="KW-1185">Reference proteome</keyword>
<evidence type="ECO:0000256" key="1">
    <source>
        <dbReference type="ARBA" id="ARBA00022679"/>
    </source>
</evidence>
<accession>A0A133VGP2</accession>
<dbReference type="PATRIC" id="fig|1698278.3.peg.488"/>
<dbReference type="GO" id="GO:0005524">
    <property type="term" value="F:ATP binding"/>
    <property type="evidence" value="ECO:0007669"/>
    <property type="project" value="UniProtKB-UniRule"/>
</dbReference>
<comment type="caution">
    <text evidence="5">The sequence shown here is derived from an EMBL/GenBank/DDBJ whole genome shotgun (WGS) entry which is preliminary data.</text>
</comment>
<dbReference type="Pfam" id="PF00288">
    <property type="entry name" value="GHMP_kinases_N"/>
    <property type="match status" value="1"/>
</dbReference>
<dbReference type="InterPro" id="IPR004422">
    <property type="entry name" value="RFAP_synthase"/>
</dbReference>
<comment type="similarity">
    <text evidence="2">Belongs to the beta-RFA-P synthase family.</text>
</comment>
<keyword evidence="1 2" id="KW-0808">Transferase</keyword>
<keyword evidence="2" id="KW-0328">Glycosyltransferase</keyword>
<dbReference type="PANTHER" id="PTHR20861">
    <property type="entry name" value="HOMOSERINE/4-DIPHOSPHOCYTIDYL-2-C-METHYL-D-ERYTHRITOL KINASE"/>
    <property type="match status" value="1"/>
</dbReference>
<dbReference type="PIRSF" id="PIRSF004884">
    <property type="entry name" value="Sugar_kin_arch"/>
    <property type="match status" value="1"/>
</dbReference>
<organism evidence="5 6">
    <name type="scientific">candidate division MSBL1 archaeon SCGC-AAA382A03</name>
    <dbReference type="NCBI Taxonomy" id="1698278"/>
    <lineage>
        <taxon>Archaea</taxon>
        <taxon>Methanobacteriati</taxon>
        <taxon>Methanobacteriota</taxon>
        <taxon>candidate division MSBL1</taxon>
    </lineage>
</organism>
<comment type="function">
    <text evidence="2">Catalyzes the condensation of 4-aminobenzoate (pABA) with 5-phospho-alpha-D-ribose 1-diphosphate (PRPP) to produce beta-ribofuranosylaminobenzene 5'-phosphate (beta-RFA-P).</text>
</comment>
<dbReference type="SUPFAM" id="SSF54211">
    <property type="entry name" value="Ribosomal protein S5 domain 2-like"/>
    <property type="match status" value="1"/>
</dbReference>
<dbReference type="AlphaFoldDB" id="A0A133VGP2"/>
<dbReference type="GO" id="GO:0043793">
    <property type="term" value="F:beta-ribofuranosylaminobenzene 5'-phosphate synthase activity"/>
    <property type="evidence" value="ECO:0007669"/>
    <property type="project" value="UniProtKB-EC"/>
</dbReference>
<dbReference type="Proteomes" id="UP000070549">
    <property type="component" value="Unassembled WGS sequence"/>
</dbReference>
<sequence>MVVKTPARLHLGVLNPNPIEKSERKYGGFGVAIKDIGFEIEVEKNSQLRITTENQKKRVKKIIQKLANLYNISTSVKVKINRAIPKHVGLGSTTQLFLGLAKALTRLFEKDVPILDIARDIGRGKRSGVGTYAFSEGGFVVEGGRERKEFPPLIVRHNFPEDWKFVVAIPNIERGPEEEGEQKYFEKLGPEANVAKEICYLLVLESLPALVDRNISAFGKTLTEIDELVGRAFSSKQGGIFRGEVSDTRSFMLDNGAYGVGQSSWGPAVYGLVNGEKQARKLEEKVKDYLRKENLMGEVMTVNPDNEGARLKVENSQG</sequence>
<evidence type="ECO:0000313" key="6">
    <source>
        <dbReference type="Proteomes" id="UP000070549"/>
    </source>
</evidence>
<dbReference type="EMBL" id="LHYC01000007">
    <property type="protein sequence ID" value="KXB05611.1"/>
    <property type="molecule type" value="Genomic_DNA"/>
</dbReference>
<evidence type="ECO:0000256" key="2">
    <source>
        <dbReference type="PIRNR" id="PIRNR004884"/>
    </source>
</evidence>
<feature type="domain" description="GHMP kinase N-terminal" evidence="3">
    <location>
        <begin position="59"/>
        <end position="135"/>
    </location>
</feature>
<proteinExistence type="inferred from homology"/>
<evidence type="ECO:0000313" key="5">
    <source>
        <dbReference type="EMBL" id="KXB05611.1"/>
    </source>
</evidence>
<reference evidence="5 6" key="1">
    <citation type="journal article" date="2016" name="Sci. Rep.">
        <title>Metabolic traits of an uncultured archaeal lineage -MSBL1- from brine pools of the Red Sea.</title>
        <authorList>
            <person name="Mwirichia R."/>
            <person name="Alam I."/>
            <person name="Rashid M."/>
            <person name="Vinu M."/>
            <person name="Ba-Alawi W."/>
            <person name="Anthony Kamau A."/>
            <person name="Kamanda Ngugi D."/>
            <person name="Goker M."/>
            <person name="Klenk H.P."/>
            <person name="Bajic V."/>
            <person name="Stingl U."/>
        </authorList>
    </citation>
    <scope>NUCLEOTIDE SEQUENCE [LARGE SCALE GENOMIC DNA]</scope>
    <source>
        <strain evidence="5">SCGC-AAA382A03</strain>
    </source>
</reference>
<dbReference type="InterPro" id="IPR014721">
    <property type="entry name" value="Ribsml_uS5_D2-typ_fold_subgr"/>
</dbReference>
<evidence type="ECO:0000259" key="4">
    <source>
        <dbReference type="Pfam" id="PF08544"/>
    </source>
</evidence>
<gene>
    <name evidence="5" type="ORF">AKJ49_00425</name>
</gene>
<dbReference type="UniPathway" id="UPA00065"/>
<dbReference type="EC" id="2.4.2.54" evidence="2"/>
<evidence type="ECO:0000259" key="3">
    <source>
        <dbReference type="Pfam" id="PF00288"/>
    </source>
</evidence>
<dbReference type="Pfam" id="PF08544">
    <property type="entry name" value="GHMP_kinases_C"/>
    <property type="match status" value="1"/>
</dbReference>
<dbReference type="InterPro" id="IPR006204">
    <property type="entry name" value="GHMP_kinase_N_dom"/>
</dbReference>
<dbReference type="InterPro" id="IPR013750">
    <property type="entry name" value="GHMP_kinase_C_dom"/>
</dbReference>
<comment type="catalytic activity">
    <reaction evidence="2">
        <text>5-phospho-alpha-D-ribose 1-diphosphate + 4-hydroxybenzoate + H(+) = 4-(beta-D-ribofuranosyl)phenol 5'-phosphate + CO2 + diphosphate</text>
        <dbReference type="Rhea" id="RHEA:48556"/>
        <dbReference type="ChEBI" id="CHEBI:15378"/>
        <dbReference type="ChEBI" id="CHEBI:16526"/>
        <dbReference type="ChEBI" id="CHEBI:17879"/>
        <dbReference type="ChEBI" id="CHEBI:33019"/>
        <dbReference type="ChEBI" id="CHEBI:58017"/>
        <dbReference type="ChEBI" id="CHEBI:82767"/>
        <dbReference type="EC" id="2.4.2.54"/>
    </reaction>
</comment>
<name>A0A133VGP2_9EURY</name>
<dbReference type="InterPro" id="IPR020568">
    <property type="entry name" value="Ribosomal_Su5_D2-typ_SF"/>
</dbReference>
<dbReference type="PANTHER" id="PTHR20861:SF6">
    <property type="entry name" value="BETA-RIBOFURANOSYLPHENOL 5'-PHOSPHATE SYNTHASE"/>
    <property type="match status" value="1"/>
</dbReference>
<protein>
    <recommendedName>
        <fullName evidence="2">Beta-ribofuranosylaminobenzene 5'-phosphate synthase</fullName>
        <shortName evidence="2">Beta-RFA-P synthase</shortName>
        <ecNumber evidence="2">2.4.2.54</ecNumber>
    </recommendedName>
</protein>